<dbReference type="Gene3D" id="1.10.10.10">
    <property type="entry name" value="Winged helix-like DNA-binding domain superfamily/Winged helix DNA-binding domain"/>
    <property type="match status" value="1"/>
</dbReference>
<sequence length="128" mass="15595">LNIHGKYEMFSTFRKYVLEASRRELNKKTDISFDYTLQKTSRRYTHISFKIYQNKQTDPFHQVDEHLLNEKTKRCLQYLQEFGIIDCETRNVIISEKQDVFWTWLYKYKQNKSMIHNPAGHLLKTIKL</sequence>
<dbReference type="AlphaFoldDB" id="X1GXZ7"/>
<gene>
    <name evidence="1" type="ORF">S03H2_12315</name>
</gene>
<proteinExistence type="predicted"/>
<dbReference type="Pfam" id="PF21205">
    <property type="entry name" value="Rep3_C"/>
    <property type="match status" value="1"/>
</dbReference>
<evidence type="ECO:0000313" key="1">
    <source>
        <dbReference type="EMBL" id="GAH46464.1"/>
    </source>
</evidence>
<dbReference type="SUPFAM" id="SSF46785">
    <property type="entry name" value="Winged helix' DNA-binding domain"/>
    <property type="match status" value="1"/>
</dbReference>
<dbReference type="EMBL" id="BARU01006271">
    <property type="protein sequence ID" value="GAH46464.1"/>
    <property type="molecule type" value="Genomic_DNA"/>
</dbReference>
<dbReference type="InterPro" id="IPR036390">
    <property type="entry name" value="WH_DNA-bd_sf"/>
</dbReference>
<accession>X1GXZ7</accession>
<feature type="non-terminal residue" evidence="1">
    <location>
        <position position="1"/>
    </location>
</feature>
<protein>
    <submittedName>
        <fullName evidence="1">Uncharacterized protein</fullName>
    </submittedName>
</protein>
<name>X1GXZ7_9ZZZZ</name>
<organism evidence="1">
    <name type="scientific">marine sediment metagenome</name>
    <dbReference type="NCBI Taxonomy" id="412755"/>
    <lineage>
        <taxon>unclassified sequences</taxon>
        <taxon>metagenomes</taxon>
        <taxon>ecological metagenomes</taxon>
    </lineage>
</organism>
<dbReference type="InterPro" id="IPR036388">
    <property type="entry name" value="WH-like_DNA-bd_sf"/>
</dbReference>
<comment type="caution">
    <text evidence="1">The sequence shown here is derived from an EMBL/GenBank/DDBJ whole genome shotgun (WGS) entry which is preliminary data.</text>
</comment>
<reference evidence="1" key="1">
    <citation type="journal article" date="2014" name="Front. Microbiol.">
        <title>High frequency of phylogenetically diverse reductive dehalogenase-homologous genes in deep subseafloor sedimentary metagenomes.</title>
        <authorList>
            <person name="Kawai M."/>
            <person name="Futagami T."/>
            <person name="Toyoda A."/>
            <person name="Takaki Y."/>
            <person name="Nishi S."/>
            <person name="Hori S."/>
            <person name="Arai W."/>
            <person name="Tsubouchi T."/>
            <person name="Morono Y."/>
            <person name="Uchiyama I."/>
            <person name="Ito T."/>
            <person name="Fujiyama A."/>
            <person name="Inagaki F."/>
            <person name="Takami H."/>
        </authorList>
    </citation>
    <scope>NUCLEOTIDE SEQUENCE</scope>
    <source>
        <strain evidence="1">Expedition CK06-06</strain>
    </source>
</reference>